<evidence type="ECO:0008006" key="4">
    <source>
        <dbReference type="Google" id="ProtNLM"/>
    </source>
</evidence>
<dbReference type="OrthoDB" id="9798130at2"/>
<dbReference type="InterPro" id="IPR008309">
    <property type="entry name" value="YdbL"/>
</dbReference>
<feature type="signal peptide" evidence="1">
    <location>
        <begin position="1"/>
        <end position="25"/>
    </location>
</feature>
<evidence type="ECO:0000313" key="2">
    <source>
        <dbReference type="EMBL" id="ASF47308.1"/>
    </source>
</evidence>
<name>A0A1Z4C195_9GAMM</name>
<keyword evidence="3" id="KW-1185">Reference proteome</keyword>
<evidence type="ECO:0000313" key="3">
    <source>
        <dbReference type="Proteomes" id="UP000197019"/>
    </source>
</evidence>
<evidence type="ECO:0000256" key="1">
    <source>
        <dbReference type="SAM" id="SignalP"/>
    </source>
</evidence>
<dbReference type="PIRSF" id="PIRSF025560">
    <property type="entry name" value="UCP025560"/>
    <property type="match status" value="1"/>
</dbReference>
<proteinExistence type="predicted"/>
<dbReference type="Proteomes" id="UP000197019">
    <property type="component" value="Chromosome"/>
</dbReference>
<dbReference type="RefSeq" id="WP_088620180.1">
    <property type="nucleotide sequence ID" value="NZ_CP022129.1"/>
</dbReference>
<organism evidence="2 3">
    <name type="scientific">Methylovulum psychrotolerans</name>
    <dbReference type="NCBI Taxonomy" id="1704499"/>
    <lineage>
        <taxon>Bacteria</taxon>
        <taxon>Pseudomonadati</taxon>
        <taxon>Pseudomonadota</taxon>
        <taxon>Gammaproteobacteria</taxon>
        <taxon>Methylococcales</taxon>
        <taxon>Methylococcaceae</taxon>
        <taxon>Methylovulum</taxon>
    </lineage>
</organism>
<dbReference type="KEGG" id="mpsy:CEK71_15210"/>
<reference evidence="2 3" key="1">
    <citation type="submission" date="2017-06" db="EMBL/GenBank/DDBJ databases">
        <title>Genome Sequencing of the methanotroph Methylovulum psychrotolerants str. HV10-M2 isolated from a high-altitude environment.</title>
        <authorList>
            <person name="Mateos-Rivera A."/>
        </authorList>
    </citation>
    <scope>NUCLEOTIDE SEQUENCE [LARGE SCALE GENOMIC DNA]</scope>
    <source>
        <strain evidence="2 3">HV10_M2</strain>
    </source>
</reference>
<dbReference type="AlphaFoldDB" id="A0A1Z4C195"/>
<accession>A0A1Z4C195</accession>
<gene>
    <name evidence="2" type="ORF">CEK71_15210</name>
</gene>
<dbReference type="EMBL" id="CP022129">
    <property type="protein sequence ID" value="ASF47308.1"/>
    <property type="molecule type" value="Genomic_DNA"/>
</dbReference>
<dbReference type="Pfam" id="PF07027">
    <property type="entry name" value="DUF1318"/>
    <property type="match status" value="1"/>
</dbReference>
<feature type="chain" id="PRO_5011966836" description="DUF1318 domain-containing protein" evidence="1">
    <location>
        <begin position="26"/>
        <end position="112"/>
    </location>
</feature>
<protein>
    <recommendedName>
        <fullName evidence="4">DUF1318 domain-containing protein</fullName>
    </recommendedName>
</protein>
<sequence>MKKIRLHCLRPVLLGLLLVSLPIAAADLDQAKAAGFIGEKISGFLGVVNPAAPADVKALVESINAQRLAEYQRIANKNGVTADTVAKLAAQKIIGKTPTGQFVETGSGWQQR</sequence>
<keyword evidence="1" id="KW-0732">Signal</keyword>